<evidence type="ECO:0000256" key="3">
    <source>
        <dbReference type="PROSITE-ProRule" id="PRU00110"/>
    </source>
</evidence>
<feature type="modified residue" description="4-aspartylphosphate" evidence="4">
    <location>
        <position position="57"/>
    </location>
</feature>
<dbReference type="CDD" id="cd17546">
    <property type="entry name" value="REC_hyHK_CKI1_RcsC-like"/>
    <property type="match status" value="1"/>
</dbReference>
<organism evidence="7 8">
    <name type="scientific">Desulfomarina profundi</name>
    <dbReference type="NCBI Taxonomy" id="2772557"/>
    <lineage>
        <taxon>Bacteria</taxon>
        <taxon>Pseudomonadati</taxon>
        <taxon>Thermodesulfobacteriota</taxon>
        <taxon>Desulfobulbia</taxon>
        <taxon>Desulfobulbales</taxon>
        <taxon>Desulfobulbaceae</taxon>
        <taxon>Desulfomarina</taxon>
    </lineage>
</organism>
<evidence type="ECO:0000256" key="2">
    <source>
        <dbReference type="ARBA" id="ARBA00023012"/>
    </source>
</evidence>
<dbReference type="Proteomes" id="UP000826725">
    <property type="component" value="Chromosome"/>
</dbReference>
<keyword evidence="2" id="KW-0902">Two-component regulatory system</keyword>
<accession>A0A8D5FIE2</accession>
<dbReference type="EMBL" id="AP024086">
    <property type="protein sequence ID" value="BCL61933.1"/>
    <property type="molecule type" value="Genomic_DNA"/>
</dbReference>
<sequence length="268" mass="30432">MQKNLKNTVLLVEDESINQKLAAAVLKKIGFQVDLADNGMEAVHMVRGQQYCMVLMDIQLPEMSGYEAVRQIRSMEELEGRKRLPIIAMTADDSREVRRKCMATGMDDFITKPIKPELLMTQLAPWLGVLQNTEEWCQNRERKKRKKTDKNIPAAVWDRERTLAFVGGDLELFCGLAKMFIEKNQPLLETISRAIEENDGPALREAAHSYKGAVSHFSAEKMRNLAYKLENCGRRKSMDTAPAFFTELQKMALLLVADLRKELPGGCP</sequence>
<dbReference type="Pfam" id="PF01627">
    <property type="entry name" value="Hpt"/>
    <property type="match status" value="1"/>
</dbReference>
<feature type="domain" description="Response regulatory" evidence="5">
    <location>
        <begin position="8"/>
        <end position="127"/>
    </location>
</feature>
<reference evidence="7" key="1">
    <citation type="submission" date="2020-09" db="EMBL/GenBank/DDBJ databases">
        <title>Desulfogranum mesoprofundum gen. nov., sp. nov., a novel mesophilic, sulfate-reducing chemolithoautotroph isolated from a deep-sea hydrothermal vent chimney in the Suiyo Seamount.</title>
        <authorList>
            <person name="Hashimoto Y."/>
            <person name="Nakagawa S."/>
        </authorList>
    </citation>
    <scope>NUCLEOTIDE SEQUENCE</scope>
    <source>
        <strain evidence="7">KT2</strain>
    </source>
</reference>
<feature type="modified residue" description="Phosphohistidine" evidence="3">
    <location>
        <position position="208"/>
    </location>
</feature>
<dbReference type="SMART" id="SM00448">
    <property type="entry name" value="REC"/>
    <property type="match status" value="1"/>
</dbReference>
<gene>
    <name evidence="7" type="ORF">DGMP_26260</name>
</gene>
<dbReference type="PANTHER" id="PTHR45339:SF1">
    <property type="entry name" value="HYBRID SIGNAL TRANSDUCTION HISTIDINE KINASE J"/>
    <property type="match status" value="1"/>
</dbReference>
<keyword evidence="1 4" id="KW-0597">Phosphoprotein</keyword>
<dbReference type="RefSeq" id="WP_228854340.1">
    <property type="nucleotide sequence ID" value="NZ_AP024086.1"/>
</dbReference>
<feature type="domain" description="HPt" evidence="6">
    <location>
        <begin position="169"/>
        <end position="266"/>
    </location>
</feature>
<dbReference type="InterPro" id="IPR008207">
    <property type="entry name" value="Sig_transdc_His_kin_Hpt_dom"/>
</dbReference>
<dbReference type="InterPro" id="IPR001789">
    <property type="entry name" value="Sig_transdc_resp-reg_receiver"/>
</dbReference>
<proteinExistence type="predicted"/>
<keyword evidence="8" id="KW-1185">Reference proteome</keyword>
<evidence type="ECO:0000256" key="1">
    <source>
        <dbReference type="ARBA" id="ARBA00022553"/>
    </source>
</evidence>
<dbReference type="AlphaFoldDB" id="A0A8D5FIE2"/>
<name>A0A8D5FIE2_9BACT</name>
<evidence type="ECO:0000259" key="5">
    <source>
        <dbReference type="PROSITE" id="PS50110"/>
    </source>
</evidence>
<dbReference type="PANTHER" id="PTHR45339">
    <property type="entry name" value="HYBRID SIGNAL TRANSDUCTION HISTIDINE KINASE J"/>
    <property type="match status" value="1"/>
</dbReference>
<dbReference type="CDD" id="cd00088">
    <property type="entry name" value="HPT"/>
    <property type="match status" value="1"/>
</dbReference>
<dbReference type="KEGG" id="dbk:DGMP_26260"/>
<dbReference type="PROSITE" id="PS50110">
    <property type="entry name" value="RESPONSE_REGULATORY"/>
    <property type="match status" value="1"/>
</dbReference>
<evidence type="ECO:0000313" key="7">
    <source>
        <dbReference type="EMBL" id="BCL61933.1"/>
    </source>
</evidence>
<protein>
    <recommendedName>
        <fullName evidence="9">Response regulator</fullName>
    </recommendedName>
</protein>
<evidence type="ECO:0008006" key="9">
    <source>
        <dbReference type="Google" id="ProtNLM"/>
    </source>
</evidence>
<evidence type="ECO:0000259" key="6">
    <source>
        <dbReference type="PROSITE" id="PS50894"/>
    </source>
</evidence>
<dbReference type="Pfam" id="PF00072">
    <property type="entry name" value="Response_reg"/>
    <property type="match status" value="1"/>
</dbReference>
<evidence type="ECO:0000256" key="4">
    <source>
        <dbReference type="PROSITE-ProRule" id="PRU00169"/>
    </source>
</evidence>
<evidence type="ECO:0000313" key="8">
    <source>
        <dbReference type="Proteomes" id="UP000826725"/>
    </source>
</evidence>
<dbReference type="GO" id="GO:0000160">
    <property type="term" value="P:phosphorelay signal transduction system"/>
    <property type="evidence" value="ECO:0007669"/>
    <property type="project" value="UniProtKB-KW"/>
</dbReference>
<dbReference type="PROSITE" id="PS50894">
    <property type="entry name" value="HPT"/>
    <property type="match status" value="1"/>
</dbReference>